<dbReference type="OrthoDB" id="2584220at2"/>
<accession>A0A4P6EV33</accession>
<protein>
    <submittedName>
        <fullName evidence="1">Uncharacterized protein</fullName>
    </submittedName>
</protein>
<evidence type="ECO:0000313" key="1">
    <source>
        <dbReference type="EMBL" id="QAY66013.1"/>
    </source>
</evidence>
<evidence type="ECO:0000313" key="2">
    <source>
        <dbReference type="Proteomes" id="UP000293568"/>
    </source>
</evidence>
<dbReference type="Proteomes" id="UP000293568">
    <property type="component" value="Chromosome"/>
</dbReference>
<dbReference type="AlphaFoldDB" id="A0A4P6EV33"/>
<gene>
    <name evidence="1" type="ORF">ET464_06030</name>
</gene>
<proteinExistence type="predicted"/>
<dbReference type="KEGG" id="pprt:ET464_06030"/>
<sequence length="163" mass="18955">MNSEEKMNMLLQKIRNPESFELLYKEKVDEGMFVLFQDNSGFRHAFFSNKTGYWNPSANTEINPRDGFTWGMTNDPNISISTFAGVITNNQIQKVIIRQMNSVKQAKIIQTEQGRFWFLIINKLDPSILNIEALSSEDNIIWKDGVYDGKYYRGVTENYSVNY</sequence>
<name>A0A4P6EV33_9BACL</name>
<organism evidence="1 2">
    <name type="scientific">Paenibacillus protaetiae</name>
    <dbReference type="NCBI Taxonomy" id="2509456"/>
    <lineage>
        <taxon>Bacteria</taxon>
        <taxon>Bacillati</taxon>
        <taxon>Bacillota</taxon>
        <taxon>Bacilli</taxon>
        <taxon>Bacillales</taxon>
        <taxon>Paenibacillaceae</taxon>
        <taxon>Paenibacillus</taxon>
    </lineage>
</organism>
<keyword evidence="2" id="KW-1185">Reference proteome</keyword>
<reference evidence="1 2" key="1">
    <citation type="submission" date="2019-01" db="EMBL/GenBank/DDBJ databases">
        <title>Genome sequencing of strain FW100M-2.</title>
        <authorList>
            <person name="Heo J."/>
            <person name="Kim S.-J."/>
            <person name="Kim J.-S."/>
            <person name="Hong S.-B."/>
            <person name="Kwon S.-W."/>
        </authorList>
    </citation>
    <scope>NUCLEOTIDE SEQUENCE [LARGE SCALE GENOMIC DNA]</scope>
    <source>
        <strain evidence="1 2">FW100M-2</strain>
    </source>
</reference>
<dbReference type="EMBL" id="CP035492">
    <property type="protein sequence ID" value="QAY66013.1"/>
    <property type="molecule type" value="Genomic_DNA"/>
</dbReference>